<protein>
    <submittedName>
        <fullName evidence="1">Uncharacterized protein</fullName>
    </submittedName>
</protein>
<evidence type="ECO:0000313" key="2">
    <source>
        <dbReference type="Proteomes" id="UP000222564"/>
    </source>
</evidence>
<gene>
    <name evidence="1" type="ORF">P378_09445</name>
</gene>
<accession>A0A2C6L2P3</accession>
<keyword evidence="2" id="KW-1185">Reference proteome</keyword>
<sequence>MSGKEHSLSVKMNVSYGDRFIAKVALGLGAILLRDSFKTSSSADILRKFMWTKDFNERSNIPVRGSSFFRGNLKELQNFFHWPGGHLICILRYQSSLSLFLSLYETQAATIIISSEPEHWEGIIKEEGFVYVISPGLQRYVGPKNIGTFIAHKIEGDFSDPDLSELENEMSRNNGLPPFMI</sequence>
<dbReference type="AlphaFoldDB" id="A0A2C6L2P3"/>
<dbReference type="OrthoDB" id="2804463at2"/>
<organism evidence="1 2">
    <name type="scientific">Desulforamulus profundi</name>
    <dbReference type="NCBI Taxonomy" id="1383067"/>
    <lineage>
        <taxon>Bacteria</taxon>
        <taxon>Bacillati</taxon>
        <taxon>Bacillota</taxon>
        <taxon>Clostridia</taxon>
        <taxon>Eubacteriales</taxon>
        <taxon>Peptococcaceae</taxon>
        <taxon>Desulforamulus</taxon>
    </lineage>
</organism>
<name>A0A2C6L2P3_9FIRM</name>
<reference evidence="1 2" key="1">
    <citation type="submission" date="2013-09" db="EMBL/GenBank/DDBJ databases">
        <title>Biodegradation of hydrocarbons in the deep terrestrial subsurface : characterization of a microbial consortium composed of two Desulfotomaculum species originating from a deep geological formation.</title>
        <authorList>
            <person name="Aullo T."/>
            <person name="Berlendis S."/>
            <person name="Lascourreges J.-F."/>
            <person name="Dessort D."/>
            <person name="Saint-Laurent S."/>
            <person name="Schraauwers B."/>
            <person name="Mas J."/>
            <person name="Magot M."/>
            <person name="Ranchou-Peyruse A."/>
        </authorList>
    </citation>
    <scope>NUCLEOTIDE SEQUENCE [LARGE SCALE GENOMIC DNA]</scope>
    <source>
        <strain evidence="1 2">Bs107</strain>
    </source>
</reference>
<evidence type="ECO:0000313" key="1">
    <source>
        <dbReference type="EMBL" id="PHJ38491.1"/>
    </source>
</evidence>
<comment type="caution">
    <text evidence="1">The sequence shown here is derived from an EMBL/GenBank/DDBJ whole genome shotgun (WGS) entry which is preliminary data.</text>
</comment>
<dbReference type="Proteomes" id="UP000222564">
    <property type="component" value="Unassembled WGS sequence"/>
</dbReference>
<dbReference type="EMBL" id="AWQQ01000049">
    <property type="protein sequence ID" value="PHJ38491.1"/>
    <property type="molecule type" value="Genomic_DNA"/>
</dbReference>
<dbReference type="RefSeq" id="WP_099082932.1">
    <property type="nucleotide sequence ID" value="NZ_AWQQ01000049.1"/>
</dbReference>
<proteinExistence type="predicted"/>